<evidence type="ECO:0000313" key="3">
    <source>
        <dbReference type="Proteomes" id="UP000439903"/>
    </source>
</evidence>
<protein>
    <submittedName>
        <fullName evidence="2">Uncharacterized protein</fullName>
    </submittedName>
</protein>
<organism evidence="2 3">
    <name type="scientific">Gigaspora margarita</name>
    <dbReference type="NCBI Taxonomy" id="4874"/>
    <lineage>
        <taxon>Eukaryota</taxon>
        <taxon>Fungi</taxon>
        <taxon>Fungi incertae sedis</taxon>
        <taxon>Mucoromycota</taxon>
        <taxon>Glomeromycotina</taxon>
        <taxon>Glomeromycetes</taxon>
        <taxon>Diversisporales</taxon>
        <taxon>Gigasporaceae</taxon>
        <taxon>Gigaspora</taxon>
    </lineage>
</organism>
<reference evidence="2 3" key="1">
    <citation type="journal article" date="2019" name="Environ. Microbiol.">
        <title>At the nexus of three kingdoms: the genome of the mycorrhizal fungus Gigaspora margarita provides insights into plant, endobacterial and fungal interactions.</title>
        <authorList>
            <person name="Venice F."/>
            <person name="Ghignone S."/>
            <person name="Salvioli di Fossalunga A."/>
            <person name="Amselem J."/>
            <person name="Novero M."/>
            <person name="Xianan X."/>
            <person name="Sedzielewska Toro K."/>
            <person name="Morin E."/>
            <person name="Lipzen A."/>
            <person name="Grigoriev I.V."/>
            <person name="Henrissat B."/>
            <person name="Martin F.M."/>
            <person name="Bonfante P."/>
        </authorList>
    </citation>
    <scope>NUCLEOTIDE SEQUENCE [LARGE SCALE GENOMIC DNA]</scope>
    <source>
        <strain evidence="2 3">BEG34</strain>
    </source>
</reference>
<evidence type="ECO:0000256" key="1">
    <source>
        <dbReference type="SAM" id="Phobius"/>
    </source>
</evidence>
<comment type="caution">
    <text evidence="2">The sequence shown here is derived from an EMBL/GenBank/DDBJ whole genome shotgun (WGS) entry which is preliminary data.</text>
</comment>
<keyword evidence="1" id="KW-1133">Transmembrane helix</keyword>
<dbReference type="Proteomes" id="UP000439903">
    <property type="component" value="Unassembled WGS sequence"/>
</dbReference>
<proteinExistence type="predicted"/>
<evidence type="ECO:0000313" key="2">
    <source>
        <dbReference type="EMBL" id="KAF0435858.1"/>
    </source>
</evidence>
<accession>A0A8H3XBS6</accession>
<feature type="transmembrane region" description="Helical" evidence="1">
    <location>
        <begin position="20"/>
        <end position="42"/>
    </location>
</feature>
<name>A0A8H3XBS6_GIGMA</name>
<keyword evidence="1" id="KW-0472">Membrane</keyword>
<dbReference type="AlphaFoldDB" id="A0A8H3XBS6"/>
<gene>
    <name evidence="2" type="ORF">F8M41_004745</name>
</gene>
<keyword evidence="3" id="KW-1185">Reference proteome</keyword>
<dbReference type="EMBL" id="WTPW01001439">
    <property type="protein sequence ID" value="KAF0435858.1"/>
    <property type="molecule type" value="Genomic_DNA"/>
</dbReference>
<sequence>MLFFLQPISFTLEPSLVVTSGFINVGILGLHCFVDVICGGFVGDFRLFNILIGKSCFRLHCFGAVVGNFNFCHFSCFGAVIGSDFRLHRHWCSWTLPSH</sequence>
<keyword evidence="1" id="KW-0812">Transmembrane</keyword>
<dbReference type="OrthoDB" id="10622665at2759"/>